<dbReference type="CDD" id="cd02440">
    <property type="entry name" value="AdoMet_MTases"/>
    <property type="match status" value="1"/>
</dbReference>
<dbReference type="InterPro" id="IPR013216">
    <property type="entry name" value="Methyltransf_11"/>
</dbReference>
<keyword evidence="2" id="KW-0489">Methyltransferase</keyword>
<dbReference type="Gene3D" id="3.40.50.150">
    <property type="entry name" value="Vaccinia Virus protein VP39"/>
    <property type="match status" value="1"/>
</dbReference>
<evidence type="ECO:0000313" key="2">
    <source>
        <dbReference type="EMBL" id="EGJ31868.1"/>
    </source>
</evidence>
<dbReference type="InterPro" id="IPR029063">
    <property type="entry name" value="SAM-dependent_MTases_sf"/>
</dbReference>
<keyword evidence="3" id="KW-1185">Reference proteome</keyword>
<protein>
    <submittedName>
        <fullName evidence="2">Methylase involved in ubiquinone/menaquinone biosynthesis</fullName>
    </submittedName>
</protein>
<gene>
    <name evidence="2" type="ORF">LYNGBM3L_32180</name>
</gene>
<keyword evidence="2" id="KW-0808">Transferase</keyword>
<evidence type="ECO:0000313" key="3">
    <source>
        <dbReference type="Proteomes" id="UP000003959"/>
    </source>
</evidence>
<keyword evidence="2" id="KW-0830">Ubiquinone</keyword>
<dbReference type="GO" id="GO:0008757">
    <property type="term" value="F:S-adenosylmethionine-dependent methyltransferase activity"/>
    <property type="evidence" value="ECO:0007669"/>
    <property type="project" value="InterPro"/>
</dbReference>
<dbReference type="HOGENOM" id="CLU_037990_7_4_3"/>
<accession>F4XTP2</accession>
<dbReference type="Pfam" id="PF08241">
    <property type="entry name" value="Methyltransf_11"/>
    <property type="match status" value="1"/>
</dbReference>
<reference evidence="3" key="1">
    <citation type="journal article" date="2011" name="Proc. Natl. Acad. Sci. U.S.A.">
        <title>Genomic insights into the physiology and ecology of the marine filamentous cyanobacterium Lyngbya majuscula.</title>
        <authorList>
            <person name="Jones A.C."/>
            <person name="Monroe E.A."/>
            <person name="Podell S."/>
            <person name="Hess W.R."/>
            <person name="Klages S."/>
            <person name="Esquenazi E."/>
            <person name="Niessen S."/>
            <person name="Hoover H."/>
            <person name="Rothmann M."/>
            <person name="Lasken R.S."/>
            <person name="Yates J.R.III."/>
            <person name="Reinhardt R."/>
            <person name="Kube M."/>
            <person name="Burkart M.D."/>
            <person name="Allen E.E."/>
            <person name="Dorrestein P.C."/>
            <person name="Gerwick W.H."/>
            <person name="Gerwick L."/>
        </authorList>
    </citation>
    <scope>NUCLEOTIDE SEQUENCE [LARGE SCALE GENOMIC DNA]</scope>
    <source>
        <strain evidence="3">3L</strain>
    </source>
</reference>
<dbReference type="Proteomes" id="UP000003959">
    <property type="component" value="Unassembled WGS sequence"/>
</dbReference>
<dbReference type="PANTHER" id="PTHR45036:SF1">
    <property type="entry name" value="METHYLTRANSFERASE LIKE 7A"/>
    <property type="match status" value="1"/>
</dbReference>
<dbReference type="EMBL" id="GL890930">
    <property type="protein sequence ID" value="EGJ31868.1"/>
    <property type="molecule type" value="Genomic_DNA"/>
</dbReference>
<sequence>MSTNSRLSQGNWIMSLYSELIFPRFLDWVMSDPVLTKYRQEVLSQVSGEVFEIGFGTGLNLKYYPKHLQKLTTIDVNPGMDSVAKKRINQSEITVDFRVLNGESLPMADHSFDSVVSTWTLCSISKVNQAIEEIYRVLKPGGKFFFIEHGMSDESKVQVWQNRLTPVQKIIADGCHLNRNIKQLVENHFQILKLEEFYEPKFPKIMGYMYKGVAQKSC</sequence>
<organism evidence="2 3">
    <name type="scientific">Moorena producens 3L</name>
    <dbReference type="NCBI Taxonomy" id="489825"/>
    <lineage>
        <taxon>Bacteria</taxon>
        <taxon>Bacillati</taxon>
        <taxon>Cyanobacteriota</taxon>
        <taxon>Cyanophyceae</taxon>
        <taxon>Coleofasciculales</taxon>
        <taxon>Coleofasciculaceae</taxon>
        <taxon>Moorena</taxon>
    </lineage>
</organism>
<dbReference type="InterPro" id="IPR052356">
    <property type="entry name" value="Thiol_S-MT"/>
</dbReference>
<name>F4XTP2_9CYAN</name>
<dbReference type="eggNOG" id="COG2226">
    <property type="taxonomic scope" value="Bacteria"/>
</dbReference>
<dbReference type="SUPFAM" id="SSF53335">
    <property type="entry name" value="S-adenosyl-L-methionine-dependent methyltransferases"/>
    <property type="match status" value="1"/>
</dbReference>
<feature type="domain" description="Methyltransferase type 11" evidence="1">
    <location>
        <begin position="52"/>
        <end position="146"/>
    </location>
</feature>
<dbReference type="PANTHER" id="PTHR45036">
    <property type="entry name" value="METHYLTRANSFERASE LIKE 7B"/>
    <property type="match status" value="1"/>
</dbReference>
<proteinExistence type="predicted"/>
<dbReference type="GO" id="GO:0032259">
    <property type="term" value="P:methylation"/>
    <property type="evidence" value="ECO:0007669"/>
    <property type="project" value="UniProtKB-KW"/>
</dbReference>
<dbReference type="AlphaFoldDB" id="F4XTP2"/>
<evidence type="ECO:0000259" key="1">
    <source>
        <dbReference type="Pfam" id="PF08241"/>
    </source>
</evidence>